<name>A0A1W6A3U9_BACMY</name>
<evidence type="ECO:0000313" key="3">
    <source>
        <dbReference type="EMBL" id="ARJ21765.1"/>
    </source>
</evidence>
<proteinExistence type="predicted"/>
<evidence type="ECO:0000313" key="2">
    <source>
        <dbReference type="EMBL" id="ARJ20508.1"/>
    </source>
</evidence>
<evidence type="ECO:0000313" key="4">
    <source>
        <dbReference type="Proteomes" id="UP000192932"/>
    </source>
</evidence>
<dbReference type="EMBL" id="CP020743">
    <property type="protein sequence ID" value="ARJ21765.1"/>
    <property type="molecule type" value="Genomic_DNA"/>
</dbReference>
<dbReference type="AlphaFoldDB" id="A0A1W6A3U9"/>
<evidence type="ECO:0000256" key="1">
    <source>
        <dbReference type="SAM" id="Coils"/>
    </source>
</evidence>
<dbReference type="Proteomes" id="UP000192932">
    <property type="component" value="Chromosome"/>
</dbReference>
<organism evidence="2 4">
    <name type="scientific">Bacillus mycoides</name>
    <dbReference type="NCBI Taxonomy" id="1405"/>
    <lineage>
        <taxon>Bacteria</taxon>
        <taxon>Bacillati</taxon>
        <taxon>Bacillota</taxon>
        <taxon>Bacilli</taxon>
        <taxon>Bacillales</taxon>
        <taxon>Bacillaceae</taxon>
        <taxon>Bacillus</taxon>
        <taxon>Bacillus cereus group</taxon>
    </lineage>
</organism>
<feature type="coiled-coil region" evidence="1">
    <location>
        <begin position="45"/>
        <end position="90"/>
    </location>
</feature>
<keyword evidence="1" id="KW-0175">Coiled coil</keyword>
<protein>
    <submittedName>
        <fullName evidence="2">Uncharacterized protein</fullName>
    </submittedName>
</protein>
<dbReference type="EMBL" id="CP020743">
    <property type="protein sequence ID" value="ARJ20508.1"/>
    <property type="molecule type" value="Genomic_DNA"/>
</dbReference>
<gene>
    <name evidence="2" type="ORF">B7492_04355</name>
    <name evidence="3" type="ORF">B7492_11095</name>
</gene>
<reference evidence="2 4" key="1">
    <citation type="submission" date="2017-04" db="EMBL/GenBank/DDBJ databases">
        <title>The Characteristic of a Fine Plant Growth-Promoting Rhizobacteria Bacillus mycoides Gnyt1 and its Whole Genome Sequencing Analysis.</title>
        <authorList>
            <person name="Li J.H."/>
            <person name="Yao T."/>
        </authorList>
    </citation>
    <scope>NUCLEOTIDE SEQUENCE [LARGE SCALE GENOMIC DNA]</scope>
    <source>
        <strain evidence="2 4">Gnyt1</strain>
    </source>
</reference>
<accession>A0A1W6A3U9</accession>
<sequence length="149" mass="16586">MSKKMQLECMDNECRTVMLGHFLDGMRCVNCGGPATLKPHNPVKKQNDQRKNKELKIQVNIATTEALKQMKEVNEAANECLAALEKLEKVMGRFTNKNELKDIKVGLVLDGKLIAESITKTTDGFKSTVSTIKQTSDSIKSTVCNIDVR</sequence>